<dbReference type="InterPro" id="IPR011042">
    <property type="entry name" value="6-blade_b-propeller_TolB-like"/>
</dbReference>
<dbReference type="EMBL" id="ABCS01000066">
    <property type="protein sequence ID" value="EDM76368.1"/>
    <property type="molecule type" value="Genomic_DNA"/>
</dbReference>
<gene>
    <name evidence="1" type="ORF">PPSIR1_07375</name>
</gene>
<dbReference type="STRING" id="391625.PPSIR1_07375"/>
<dbReference type="Gene3D" id="2.120.10.30">
    <property type="entry name" value="TolB, C-terminal domain"/>
    <property type="match status" value="1"/>
</dbReference>
<dbReference type="SUPFAM" id="SSF69304">
    <property type="entry name" value="Tricorn protease N-terminal domain"/>
    <property type="match status" value="1"/>
</dbReference>
<dbReference type="AlphaFoldDB" id="A6GCL6"/>
<proteinExistence type="predicted"/>
<dbReference type="RefSeq" id="WP_006974457.1">
    <property type="nucleotide sequence ID" value="NZ_ABCS01000066.1"/>
</dbReference>
<dbReference type="PROSITE" id="PS51257">
    <property type="entry name" value="PROKAR_LIPOPROTEIN"/>
    <property type="match status" value="1"/>
</dbReference>
<evidence type="ECO:0000313" key="2">
    <source>
        <dbReference type="Proteomes" id="UP000005801"/>
    </source>
</evidence>
<evidence type="ECO:0000313" key="1">
    <source>
        <dbReference type="EMBL" id="EDM76368.1"/>
    </source>
</evidence>
<dbReference type="Proteomes" id="UP000005801">
    <property type="component" value="Unassembled WGS sequence"/>
</dbReference>
<organism evidence="1 2">
    <name type="scientific">Plesiocystis pacifica SIR-1</name>
    <dbReference type="NCBI Taxonomy" id="391625"/>
    <lineage>
        <taxon>Bacteria</taxon>
        <taxon>Pseudomonadati</taxon>
        <taxon>Myxococcota</taxon>
        <taxon>Polyangia</taxon>
        <taxon>Nannocystales</taxon>
        <taxon>Nannocystaceae</taxon>
        <taxon>Plesiocystis</taxon>
    </lineage>
</organism>
<comment type="caution">
    <text evidence="1">The sequence shown here is derived from an EMBL/GenBank/DDBJ whole genome shotgun (WGS) entry which is preliminary data.</text>
</comment>
<keyword evidence="2" id="KW-1185">Reference proteome</keyword>
<sequence length="484" mass="52077">MPPRIRLPALACVLVAAACAPDDAEVPEREGDALWVVAEVEEGDELDSLWAFDISNPDQVIAKQRLLESTTSSDRPDILGETPWGALIVGQEGSTRQLRLDAEGEPEWAPLLPEGAPSELVASTFAEGAQRMLATLKDPQGAMEQLWLLDFDHSELVAGVLVGEGQDLSLSRFTPDGGAVLWRDFDAGGGTPGPLWMAPLEPALGPSQVLIDAPVRVYTFFGEQLFVRAFSEGFDDQESWLLPLADLSAAPVPGPSLAWNAATSFSADGRWLCFSEQDTLSVIGFSGVDFSEPTVVSTPELAGWGCKLPRADTLIYTMGDIDVDTGVVMVDLSGPEPAAPVQLVSGSNLLNMRTSSDGERLYFVSAADDVYRLNYVEFAGPGAPVELLSTSSYQGYQLVDDHRLLLAGDSFWSVDLDDGSKTVLDADELSPPDLSRARLTPKLDEVVFSLTREELWRAPIDGGPASPIDRVPGWRYTTHAMLGG</sequence>
<accession>A6GCL6</accession>
<protein>
    <recommendedName>
        <fullName evidence="3">Lipoprotein</fullName>
    </recommendedName>
</protein>
<name>A6GCL6_9BACT</name>
<reference evidence="1 2" key="1">
    <citation type="submission" date="2007-06" db="EMBL/GenBank/DDBJ databases">
        <authorList>
            <person name="Shimkets L."/>
            <person name="Ferriera S."/>
            <person name="Johnson J."/>
            <person name="Kravitz S."/>
            <person name="Beeson K."/>
            <person name="Sutton G."/>
            <person name="Rogers Y.-H."/>
            <person name="Friedman R."/>
            <person name="Frazier M."/>
            <person name="Venter J.C."/>
        </authorList>
    </citation>
    <scope>NUCLEOTIDE SEQUENCE [LARGE SCALE GENOMIC DNA]</scope>
    <source>
        <strain evidence="1 2">SIR-1</strain>
    </source>
</reference>
<evidence type="ECO:0008006" key="3">
    <source>
        <dbReference type="Google" id="ProtNLM"/>
    </source>
</evidence>
<dbReference type="OrthoDB" id="5180560at2"/>